<name>A0A2B7XE96_9EURO</name>
<feature type="domain" description="SnoaL-like" evidence="1">
    <location>
        <begin position="6"/>
        <end position="102"/>
    </location>
</feature>
<dbReference type="Gene3D" id="3.10.450.50">
    <property type="match status" value="1"/>
</dbReference>
<accession>A0A2B7XE96</accession>
<reference evidence="2 3" key="1">
    <citation type="submission" date="2017-10" db="EMBL/GenBank/DDBJ databases">
        <title>Comparative genomics in systemic dimorphic fungi from Ajellomycetaceae.</title>
        <authorList>
            <person name="Munoz J.F."/>
            <person name="Mcewen J.G."/>
            <person name="Clay O.K."/>
            <person name="Cuomo C.A."/>
        </authorList>
    </citation>
    <scope>NUCLEOTIDE SEQUENCE [LARGE SCALE GENOMIC DNA]</scope>
    <source>
        <strain evidence="2 3">UAMH5409</strain>
    </source>
</reference>
<dbReference type="SUPFAM" id="SSF54427">
    <property type="entry name" value="NTF2-like"/>
    <property type="match status" value="1"/>
</dbReference>
<proteinExistence type="predicted"/>
<sequence>MPPQTTTAKDMTTMWKGQRATLDATQHVTTSLVIDLPQHLPQPGPEATVPQTASVSANVMATVVKEDAEGGSQFSDGRRYAIELKRVTDDPRFANPWRISKLVATATWVAGNTKILPLKEKEPV</sequence>
<organism evidence="2 3">
    <name type="scientific">Helicocarpus griseus UAMH5409</name>
    <dbReference type="NCBI Taxonomy" id="1447875"/>
    <lineage>
        <taxon>Eukaryota</taxon>
        <taxon>Fungi</taxon>
        <taxon>Dikarya</taxon>
        <taxon>Ascomycota</taxon>
        <taxon>Pezizomycotina</taxon>
        <taxon>Eurotiomycetes</taxon>
        <taxon>Eurotiomycetidae</taxon>
        <taxon>Onygenales</taxon>
        <taxon>Ajellomycetaceae</taxon>
        <taxon>Helicocarpus</taxon>
    </lineage>
</organism>
<dbReference type="Proteomes" id="UP000223968">
    <property type="component" value="Unassembled WGS sequence"/>
</dbReference>
<keyword evidence="3" id="KW-1185">Reference proteome</keyword>
<dbReference type="EMBL" id="PDNB01000111">
    <property type="protein sequence ID" value="PGH07230.1"/>
    <property type="molecule type" value="Genomic_DNA"/>
</dbReference>
<comment type="caution">
    <text evidence="2">The sequence shown here is derived from an EMBL/GenBank/DDBJ whole genome shotgun (WGS) entry which is preliminary data.</text>
</comment>
<dbReference type="AlphaFoldDB" id="A0A2B7XE96"/>
<evidence type="ECO:0000313" key="3">
    <source>
        <dbReference type="Proteomes" id="UP000223968"/>
    </source>
</evidence>
<evidence type="ECO:0000259" key="1">
    <source>
        <dbReference type="Pfam" id="PF13577"/>
    </source>
</evidence>
<gene>
    <name evidence="2" type="ORF">AJ79_06334</name>
</gene>
<dbReference type="Pfam" id="PF13577">
    <property type="entry name" value="SnoaL_4"/>
    <property type="match status" value="1"/>
</dbReference>
<protein>
    <recommendedName>
        <fullName evidence="1">SnoaL-like domain-containing protein</fullName>
    </recommendedName>
</protein>
<dbReference type="OrthoDB" id="5208229at2759"/>
<dbReference type="InterPro" id="IPR032710">
    <property type="entry name" value="NTF2-like_dom_sf"/>
</dbReference>
<evidence type="ECO:0000313" key="2">
    <source>
        <dbReference type="EMBL" id="PGH07230.1"/>
    </source>
</evidence>
<dbReference type="InterPro" id="IPR037401">
    <property type="entry name" value="SnoaL-like"/>
</dbReference>